<gene>
    <name evidence="2" type="ORF">GAB14E_3368</name>
</gene>
<dbReference type="PATRIC" id="fig|28229.3.peg.3094"/>
<dbReference type="OrthoDB" id="344729at2"/>
<feature type="signal peptide" evidence="1">
    <location>
        <begin position="1"/>
        <end position="24"/>
    </location>
</feature>
<name>A0A099KLA7_COLPS</name>
<evidence type="ECO:0000313" key="3">
    <source>
        <dbReference type="Proteomes" id="UP000029868"/>
    </source>
</evidence>
<organism evidence="2 3">
    <name type="scientific">Colwellia psychrerythraea</name>
    <name type="common">Vibrio psychroerythus</name>
    <dbReference type="NCBI Taxonomy" id="28229"/>
    <lineage>
        <taxon>Bacteria</taxon>
        <taxon>Pseudomonadati</taxon>
        <taxon>Pseudomonadota</taxon>
        <taxon>Gammaproteobacteria</taxon>
        <taxon>Alteromonadales</taxon>
        <taxon>Colwelliaceae</taxon>
        <taxon>Colwellia</taxon>
    </lineage>
</organism>
<protein>
    <submittedName>
        <fullName evidence="2">YHS domain-containing protein</fullName>
    </submittedName>
</protein>
<dbReference type="Proteomes" id="UP000029868">
    <property type="component" value="Unassembled WGS sequence"/>
</dbReference>
<dbReference type="NCBIfam" id="NF041384">
    <property type="entry name" value="YHS_seleno_dom"/>
    <property type="match status" value="1"/>
</dbReference>
<dbReference type="RefSeq" id="WP_033083079.1">
    <property type="nucleotide sequence ID" value="NZ_JQEC01000042.1"/>
</dbReference>
<dbReference type="AlphaFoldDB" id="A0A099KLA7"/>
<accession>A0A099KLA7</accession>
<feature type="chain" id="PRO_5001957101" evidence="1">
    <location>
        <begin position="25"/>
        <end position="161"/>
    </location>
</feature>
<reference evidence="2 3" key="1">
    <citation type="submission" date="2014-08" db="EMBL/GenBank/DDBJ databases">
        <title>Genomic and Phenotypic Diversity of Colwellia psychrerythraea strains from Disparate Marine Basins.</title>
        <authorList>
            <person name="Techtmann S.M."/>
            <person name="Stelling S.C."/>
            <person name="Utturkar S.M."/>
            <person name="Alshibli N."/>
            <person name="Harris A."/>
            <person name="Brown S.D."/>
            <person name="Hazen T.C."/>
        </authorList>
    </citation>
    <scope>NUCLEOTIDE SEQUENCE [LARGE SCALE GENOMIC DNA]</scope>
    <source>
        <strain evidence="2 3">GAB14E</strain>
    </source>
</reference>
<dbReference type="EMBL" id="JQEC01000042">
    <property type="protein sequence ID" value="KGJ91216.1"/>
    <property type="molecule type" value="Genomic_DNA"/>
</dbReference>
<evidence type="ECO:0000313" key="2">
    <source>
        <dbReference type="EMBL" id="KGJ91216.1"/>
    </source>
</evidence>
<comment type="caution">
    <text evidence="2">The sequence shown here is derived from an EMBL/GenBank/DDBJ whole genome shotgun (WGS) entry which is preliminary data.</text>
</comment>
<sequence>MKLATLIKSTFTTSALLMSSLTFAANIEVNANGNDLAIKGYDAVSYFTKGAPAKGTDNFTAAYNGAIYQFSSADNRDLFKSEPSKYAPQYGGYCAFGVTMHKKFDTDPMAWHIRGDKLYLNLNKDVQKKWVTDIPGYIETAQTNWTDIKGLTTEQIEKVYD</sequence>
<proteinExistence type="predicted"/>
<evidence type="ECO:0000256" key="1">
    <source>
        <dbReference type="SAM" id="SignalP"/>
    </source>
</evidence>
<keyword evidence="1" id="KW-0732">Signal</keyword>